<gene>
    <name evidence="5" type="primary">CML19</name>
    <name evidence="5" type="ORF">KSP40_PGU011741</name>
</gene>
<sequence>MRQQRQAQLKELEHLLAFFDENGDGMISAAELRTFLNSVGEEDVSAEEAEAMIKSMNARSDGLLPLDQLVARLEEEAATMADSVGEEAERDLREAFRVYENDGEGCITPTSLKRMLSRLGMPMEMDQCRTMICRFDINGDGVLCFDEFKFMMQMMP</sequence>
<protein>
    <submittedName>
        <fullName evidence="5">Calcium-binding protein CML19</fullName>
    </submittedName>
</protein>
<evidence type="ECO:0000313" key="6">
    <source>
        <dbReference type="Proteomes" id="UP001412067"/>
    </source>
</evidence>
<accession>A0ABR2MD24</accession>
<comment type="caution">
    <text evidence="5">The sequence shown here is derived from an EMBL/GenBank/DDBJ whole genome shotgun (WGS) entry which is preliminary data.</text>
</comment>
<dbReference type="EMBL" id="JBBWWR010000009">
    <property type="protein sequence ID" value="KAK8962023.1"/>
    <property type="molecule type" value="Genomic_DNA"/>
</dbReference>
<dbReference type="PROSITE" id="PS50222">
    <property type="entry name" value="EF_HAND_2"/>
    <property type="match status" value="3"/>
</dbReference>
<organism evidence="5 6">
    <name type="scientific">Platanthera guangdongensis</name>
    <dbReference type="NCBI Taxonomy" id="2320717"/>
    <lineage>
        <taxon>Eukaryota</taxon>
        <taxon>Viridiplantae</taxon>
        <taxon>Streptophyta</taxon>
        <taxon>Embryophyta</taxon>
        <taxon>Tracheophyta</taxon>
        <taxon>Spermatophyta</taxon>
        <taxon>Magnoliopsida</taxon>
        <taxon>Liliopsida</taxon>
        <taxon>Asparagales</taxon>
        <taxon>Orchidaceae</taxon>
        <taxon>Orchidoideae</taxon>
        <taxon>Orchideae</taxon>
        <taxon>Orchidinae</taxon>
        <taxon>Platanthera</taxon>
    </lineage>
</organism>
<dbReference type="PANTHER" id="PTHR10891">
    <property type="entry name" value="EF-HAND CALCIUM-BINDING DOMAIN CONTAINING PROTEIN"/>
    <property type="match status" value="1"/>
</dbReference>
<feature type="domain" description="EF-hand" evidence="4">
    <location>
        <begin position="123"/>
        <end position="156"/>
    </location>
</feature>
<name>A0ABR2MD24_9ASPA</name>
<dbReference type="Pfam" id="PF13202">
    <property type="entry name" value="EF-hand_5"/>
    <property type="match status" value="1"/>
</dbReference>
<dbReference type="InterPro" id="IPR039647">
    <property type="entry name" value="EF_hand_pair_protein_CML-like"/>
</dbReference>
<dbReference type="SMART" id="SM00054">
    <property type="entry name" value="EFh"/>
    <property type="match status" value="3"/>
</dbReference>
<dbReference type="Gene3D" id="1.10.238.10">
    <property type="entry name" value="EF-hand"/>
    <property type="match status" value="2"/>
</dbReference>
<keyword evidence="2" id="KW-0677">Repeat</keyword>
<dbReference type="Pfam" id="PF13499">
    <property type="entry name" value="EF-hand_7"/>
    <property type="match status" value="1"/>
</dbReference>
<dbReference type="CDD" id="cd00051">
    <property type="entry name" value="EFh"/>
    <property type="match status" value="1"/>
</dbReference>
<evidence type="ECO:0000256" key="3">
    <source>
        <dbReference type="ARBA" id="ARBA00022837"/>
    </source>
</evidence>
<dbReference type="PROSITE" id="PS00018">
    <property type="entry name" value="EF_HAND_1"/>
    <property type="match status" value="2"/>
</dbReference>
<feature type="domain" description="EF-hand" evidence="4">
    <location>
        <begin position="87"/>
        <end position="122"/>
    </location>
</feature>
<reference evidence="5 6" key="1">
    <citation type="journal article" date="2022" name="Nat. Plants">
        <title>Genomes of leafy and leafless Platanthera orchids illuminate the evolution of mycoheterotrophy.</title>
        <authorList>
            <person name="Li M.H."/>
            <person name="Liu K.W."/>
            <person name="Li Z."/>
            <person name="Lu H.C."/>
            <person name="Ye Q.L."/>
            <person name="Zhang D."/>
            <person name="Wang J.Y."/>
            <person name="Li Y.F."/>
            <person name="Zhong Z.M."/>
            <person name="Liu X."/>
            <person name="Yu X."/>
            <person name="Liu D.K."/>
            <person name="Tu X.D."/>
            <person name="Liu B."/>
            <person name="Hao Y."/>
            <person name="Liao X.Y."/>
            <person name="Jiang Y.T."/>
            <person name="Sun W.H."/>
            <person name="Chen J."/>
            <person name="Chen Y.Q."/>
            <person name="Ai Y."/>
            <person name="Zhai J.W."/>
            <person name="Wu S.S."/>
            <person name="Zhou Z."/>
            <person name="Hsiao Y.Y."/>
            <person name="Wu W.L."/>
            <person name="Chen Y.Y."/>
            <person name="Lin Y.F."/>
            <person name="Hsu J.L."/>
            <person name="Li C.Y."/>
            <person name="Wang Z.W."/>
            <person name="Zhao X."/>
            <person name="Zhong W.Y."/>
            <person name="Ma X.K."/>
            <person name="Ma L."/>
            <person name="Huang J."/>
            <person name="Chen G.Z."/>
            <person name="Huang M.Z."/>
            <person name="Huang L."/>
            <person name="Peng D.H."/>
            <person name="Luo Y.B."/>
            <person name="Zou S.Q."/>
            <person name="Chen S.P."/>
            <person name="Lan S."/>
            <person name="Tsai W.C."/>
            <person name="Van de Peer Y."/>
            <person name="Liu Z.J."/>
        </authorList>
    </citation>
    <scope>NUCLEOTIDE SEQUENCE [LARGE SCALE GENOMIC DNA]</scope>
    <source>
        <strain evidence="5">Lor288</strain>
    </source>
</reference>
<keyword evidence="6" id="KW-1185">Reference proteome</keyword>
<evidence type="ECO:0000259" key="4">
    <source>
        <dbReference type="PROSITE" id="PS50222"/>
    </source>
</evidence>
<dbReference type="SUPFAM" id="SSF47473">
    <property type="entry name" value="EF-hand"/>
    <property type="match status" value="1"/>
</dbReference>
<dbReference type="InterPro" id="IPR011992">
    <property type="entry name" value="EF-hand-dom_pair"/>
</dbReference>
<evidence type="ECO:0000256" key="2">
    <source>
        <dbReference type="ARBA" id="ARBA00022737"/>
    </source>
</evidence>
<keyword evidence="3" id="KW-0106">Calcium</keyword>
<dbReference type="Proteomes" id="UP001412067">
    <property type="component" value="Unassembled WGS sequence"/>
</dbReference>
<feature type="domain" description="EF-hand" evidence="4">
    <location>
        <begin position="7"/>
        <end position="42"/>
    </location>
</feature>
<evidence type="ECO:0000313" key="5">
    <source>
        <dbReference type="EMBL" id="KAK8962023.1"/>
    </source>
</evidence>
<dbReference type="InterPro" id="IPR002048">
    <property type="entry name" value="EF_hand_dom"/>
</dbReference>
<keyword evidence="1" id="KW-0479">Metal-binding</keyword>
<evidence type="ECO:0000256" key="1">
    <source>
        <dbReference type="ARBA" id="ARBA00022723"/>
    </source>
</evidence>
<dbReference type="InterPro" id="IPR018247">
    <property type="entry name" value="EF_Hand_1_Ca_BS"/>
</dbReference>
<proteinExistence type="predicted"/>